<dbReference type="Proteomes" id="UP001460270">
    <property type="component" value="Unassembled WGS sequence"/>
</dbReference>
<feature type="disulfide bond" evidence="3">
    <location>
        <begin position="80"/>
        <end position="90"/>
    </location>
</feature>
<evidence type="ECO:0000256" key="1">
    <source>
        <dbReference type="ARBA" id="ARBA00023157"/>
    </source>
</evidence>
<dbReference type="PANTHER" id="PTHR48071">
    <property type="entry name" value="SRCR DOMAIN-CONTAINING PROTEIN"/>
    <property type="match status" value="1"/>
</dbReference>
<feature type="disulfide bond" evidence="3">
    <location>
        <begin position="320"/>
        <end position="330"/>
    </location>
</feature>
<accession>A0AAW0N6C1</accession>
<feature type="domain" description="SRCR" evidence="4">
    <location>
        <begin position="15"/>
        <end position="111"/>
    </location>
</feature>
<evidence type="ECO:0000313" key="5">
    <source>
        <dbReference type="EMBL" id="KAK7889712.1"/>
    </source>
</evidence>
<evidence type="ECO:0000313" key="6">
    <source>
        <dbReference type="Proteomes" id="UP001460270"/>
    </source>
</evidence>
<name>A0AAW0N6C1_9GOBI</name>
<evidence type="ECO:0000259" key="4">
    <source>
        <dbReference type="PROSITE" id="PS50287"/>
    </source>
</evidence>
<keyword evidence="2" id="KW-0325">Glycoprotein</keyword>
<keyword evidence="1 3" id="KW-1015">Disulfide bond</keyword>
<feature type="domain" description="SRCR" evidence="4">
    <location>
        <begin position="251"/>
        <end position="351"/>
    </location>
</feature>
<proteinExistence type="predicted"/>
<evidence type="ECO:0000256" key="3">
    <source>
        <dbReference type="PROSITE-ProRule" id="PRU00196"/>
    </source>
</evidence>
<dbReference type="InterPro" id="IPR036772">
    <property type="entry name" value="SRCR-like_dom_sf"/>
</dbReference>
<keyword evidence="6" id="KW-1185">Reference proteome</keyword>
<dbReference type="InterPro" id="IPR001190">
    <property type="entry name" value="SRCR"/>
</dbReference>
<dbReference type="PRINTS" id="PR00258">
    <property type="entry name" value="SPERACTRCPTR"/>
</dbReference>
<dbReference type="AlphaFoldDB" id="A0AAW0N6C1"/>
<organism evidence="5 6">
    <name type="scientific">Mugilogobius chulae</name>
    <name type="common">yellowstripe goby</name>
    <dbReference type="NCBI Taxonomy" id="88201"/>
    <lineage>
        <taxon>Eukaryota</taxon>
        <taxon>Metazoa</taxon>
        <taxon>Chordata</taxon>
        <taxon>Craniata</taxon>
        <taxon>Vertebrata</taxon>
        <taxon>Euteleostomi</taxon>
        <taxon>Actinopterygii</taxon>
        <taxon>Neopterygii</taxon>
        <taxon>Teleostei</taxon>
        <taxon>Neoteleostei</taxon>
        <taxon>Acanthomorphata</taxon>
        <taxon>Gobiaria</taxon>
        <taxon>Gobiiformes</taxon>
        <taxon>Gobioidei</taxon>
        <taxon>Gobiidae</taxon>
        <taxon>Gobionellinae</taxon>
        <taxon>Mugilogobius</taxon>
    </lineage>
</organism>
<dbReference type="GO" id="GO:0016020">
    <property type="term" value="C:membrane"/>
    <property type="evidence" value="ECO:0007669"/>
    <property type="project" value="InterPro"/>
</dbReference>
<dbReference type="SMART" id="SM00202">
    <property type="entry name" value="SR"/>
    <property type="match status" value="3"/>
</dbReference>
<gene>
    <name evidence="5" type="ORF">WMY93_025272</name>
</gene>
<dbReference type="PANTHER" id="PTHR48071:SF18">
    <property type="entry name" value="DELETED IN MALIGNANT BRAIN TUMORS 1 PROTEIN-RELATED"/>
    <property type="match status" value="1"/>
</dbReference>
<dbReference type="Gene3D" id="3.10.250.10">
    <property type="entry name" value="SRCR-like domain"/>
    <property type="match status" value="3"/>
</dbReference>
<dbReference type="SUPFAM" id="SSF56487">
    <property type="entry name" value="SRCR-like"/>
    <property type="match status" value="3"/>
</dbReference>
<feature type="disulfide bond" evidence="3">
    <location>
        <begin position="188"/>
        <end position="198"/>
    </location>
</feature>
<feature type="domain" description="SRCR" evidence="4">
    <location>
        <begin position="124"/>
        <end position="219"/>
    </location>
</feature>
<protein>
    <recommendedName>
        <fullName evidence="4">SRCR domain-containing protein</fullName>
    </recommendedName>
</protein>
<evidence type="ECO:0000256" key="2">
    <source>
        <dbReference type="ARBA" id="ARBA00023180"/>
    </source>
</evidence>
<reference evidence="6" key="1">
    <citation type="submission" date="2024-04" db="EMBL/GenBank/DDBJ databases">
        <title>Salinicola lusitanus LLJ914,a marine bacterium isolated from the Okinawa Trough.</title>
        <authorList>
            <person name="Li J."/>
        </authorList>
    </citation>
    <scope>NUCLEOTIDE SEQUENCE [LARGE SCALE GENOMIC DNA]</scope>
</reference>
<dbReference type="FunFam" id="3.10.250.10:FF:000011">
    <property type="entry name" value="Scavenger receptor class A member 5"/>
    <property type="match status" value="3"/>
</dbReference>
<comment type="caution">
    <text evidence="5">The sequence shown here is derived from an EMBL/GenBank/DDBJ whole genome shotgun (WGS) entry which is preliminary data.</text>
</comment>
<dbReference type="PROSITE" id="PS00420">
    <property type="entry name" value="SRCR_1"/>
    <property type="match status" value="3"/>
</dbReference>
<dbReference type="EMBL" id="JBBPFD010000018">
    <property type="protein sequence ID" value="KAK7889712.1"/>
    <property type="molecule type" value="Genomic_DNA"/>
</dbReference>
<dbReference type="Pfam" id="PF00530">
    <property type="entry name" value="SRCR"/>
    <property type="match status" value="3"/>
</dbReference>
<sequence>MTTPSPSVIPRSTNIRLVPGPSRGRVEVKNNGMWGTVCDDGFDTKDATVVCKMLGFLGASSIYVAPGGGFSRIWLDQLACTGTETDIFNCRHGGLGNHDCTHSEDVGVTCSNSNITTPSPSVKVRLVPGPSRGRVEVQNNGVWGTVCDDGFDLQDAKVICKMLGFRLASFTYKASGGVGPIWLDDLNCSGNESDIFRCLHRGIGNHNCKHEEDVGVMCDNVRPTDLIPLFNLTTPRSSVTSRPVNVRSSKVRLVPGPKRGRVEVKYQGIWGTVCDNNFDFRDANVICKMLGYRLAVSTYNAVAGNHKAGDGPIWMDDLDCIGSEMDIFICPQNRLGANNCDHNEDVAVFCI</sequence>
<dbReference type="PROSITE" id="PS50287">
    <property type="entry name" value="SRCR_2"/>
    <property type="match status" value="3"/>
</dbReference>
<comment type="caution">
    <text evidence="3">Lacks conserved residue(s) required for the propagation of feature annotation.</text>
</comment>